<keyword evidence="2" id="KW-1185">Reference proteome</keyword>
<dbReference type="Proteomes" id="UP000067476">
    <property type="component" value="Chromosome"/>
</dbReference>
<accession>A0A0K1W2B1</accession>
<evidence type="ECO:0000313" key="1">
    <source>
        <dbReference type="EMBL" id="AKX34306.1"/>
    </source>
</evidence>
<dbReference type="EMBL" id="CP012357">
    <property type="protein sequence ID" value="AKX34306.1"/>
    <property type="molecule type" value="Genomic_DNA"/>
</dbReference>
<dbReference type="AlphaFoldDB" id="A0A0K1W2B1"/>
<protein>
    <submittedName>
        <fullName evidence="1">Uncharacterized protein</fullName>
    </submittedName>
</protein>
<reference evidence="1 2" key="1">
    <citation type="journal article" date="2015" name="Genome Announc.">
        <title>Complete Genome Sequence of Spiroplasma litorale TN-1T (DSM 21781), a Bacterium Isolated from a Green-Eyed Horsefly (Tabanus nigrovittatus).</title>
        <authorList>
            <person name="Lo W.S."/>
            <person name="Lai Y.C."/>
            <person name="Lien Y.W."/>
            <person name="Wang T.H."/>
            <person name="Kuo C.H."/>
        </authorList>
    </citation>
    <scope>NUCLEOTIDE SEQUENCE [LARGE SCALE GENOMIC DNA]</scope>
    <source>
        <strain evidence="1 2">TN-1</strain>
    </source>
</reference>
<dbReference type="KEGG" id="sll:SLITO_v1c06790"/>
<dbReference type="RefSeq" id="WP_075058401.1">
    <property type="nucleotide sequence ID" value="NZ_CP012357.1"/>
</dbReference>
<sequence>MKLKEINEILDLFKNNNDYQFWKMGTNIPAIIETFFEKISVIKSSDRVSYINLISLNNRYKILCNNFDVTPSLTFFENGVSWSTMRQFLDVLEAFFIIKKNSNYSIIYDINICQLLNKNFDIDMYLKNLFKTLVDNFTKLTKHGKKLYYSIIVAYLVQFIENKDNEYIDINQGKYSNKKIKISEIKKHIKQCGYNFFINQTLLLGTSADIIKNNIQKLLIS</sequence>
<organism evidence="1 2">
    <name type="scientific">Spiroplasma litorale</name>
    <dbReference type="NCBI Taxonomy" id="216942"/>
    <lineage>
        <taxon>Bacteria</taxon>
        <taxon>Bacillati</taxon>
        <taxon>Mycoplasmatota</taxon>
        <taxon>Mollicutes</taxon>
        <taxon>Entomoplasmatales</taxon>
        <taxon>Spiroplasmataceae</taxon>
        <taxon>Spiroplasma</taxon>
    </lineage>
</organism>
<evidence type="ECO:0000313" key="2">
    <source>
        <dbReference type="Proteomes" id="UP000067476"/>
    </source>
</evidence>
<dbReference type="STRING" id="216942.SLITO_v1c06790"/>
<dbReference type="OrthoDB" id="389801at2"/>
<name>A0A0K1W2B1_9MOLU</name>
<gene>
    <name evidence="1" type="ORF">SLITO_v1c06790</name>
</gene>
<proteinExistence type="predicted"/>
<dbReference type="PATRIC" id="fig|216942.3.peg.689"/>